<evidence type="ECO:0000313" key="3">
    <source>
        <dbReference type="EnsemblMetazoa" id="XP_050499153.1"/>
    </source>
</evidence>
<protein>
    <submittedName>
        <fullName evidence="3">Uncharacterized protein</fullName>
    </submittedName>
</protein>
<reference evidence="3" key="1">
    <citation type="submission" date="2025-05" db="UniProtKB">
        <authorList>
            <consortium name="EnsemblMetazoa"/>
        </authorList>
    </citation>
    <scope>IDENTIFICATION</scope>
</reference>
<dbReference type="RefSeq" id="XP_050499152.1">
    <property type="nucleotide sequence ID" value="XM_050643195.1"/>
</dbReference>
<evidence type="ECO:0000256" key="2">
    <source>
        <dbReference type="SAM" id="SignalP"/>
    </source>
</evidence>
<accession>A0ABM5JMI5</accession>
<feature type="compositionally biased region" description="Acidic residues" evidence="1">
    <location>
        <begin position="195"/>
        <end position="207"/>
    </location>
</feature>
<dbReference type="EnsemblMetazoa" id="XM_050643195.1">
    <property type="protein sequence ID" value="XP_050499152.1"/>
    <property type="gene ID" value="LOC126879877"/>
</dbReference>
<dbReference type="EnsemblMetazoa" id="XM_050643196.1">
    <property type="protein sequence ID" value="XP_050499153.1"/>
    <property type="gene ID" value="LOC126879877"/>
</dbReference>
<dbReference type="RefSeq" id="XP_050499153.1">
    <property type="nucleotide sequence ID" value="XM_050643196.1"/>
</dbReference>
<evidence type="ECO:0000256" key="1">
    <source>
        <dbReference type="SAM" id="MobiDB-lite"/>
    </source>
</evidence>
<sequence>MRRVFGLFLFLVFISLAYGKALELNPDDDHSQEPPEPPSLKTYGLYSEHDIDDHLEHLHSQEPAPPSLKHETYGLDSEYDIDDHLEHLHTQEPAPPPLKHETYDQALEHDFDDHLEHHHFMGPAAPPSIKQHETYDRALEHDSVDNLEHQHFQEPAGPPSIKYEDYAPAFEYEPDDDLEEHNSQEFPEPSWLNDEAYDGASEPDGDDEEYYHFQEYAEPKSLHYETTYDKFYSEQLSLLKQLTDLRHHLPNEIYSNEWPDNKDNDNNGNLIMQHDEFGPLWMVKLFDMDDDDRDLDHGKLMFNIDRALDYIFYN</sequence>
<feature type="signal peptide" evidence="2">
    <location>
        <begin position="1"/>
        <end position="19"/>
    </location>
</feature>
<name>A0ABM5JMI5_DIAVI</name>
<keyword evidence="2" id="KW-0732">Signal</keyword>
<dbReference type="Proteomes" id="UP001652700">
    <property type="component" value="Unplaced"/>
</dbReference>
<organism evidence="3 4">
    <name type="scientific">Diabrotica virgifera virgifera</name>
    <name type="common">western corn rootworm</name>
    <dbReference type="NCBI Taxonomy" id="50390"/>
    <lineage>
        <taxon>Eukaryota</taxon>
        <taxon>Metazoa</taxon>
        <taxon>Ecdysozoa</taxon>
        <taxon>Arthropoda</taxon>
        <taxon>Hexapoda</taxon>
        <taxon>Insecta</taxon>
        <taxon>Pterygota</taxon>
        <taxon>Neoptera</taxon>
        <taxon>Endopterygota</taxon>
        <taxon>Coleoptera</taxon>
        <taxon>Polyphaga</taxon>
        <taxon>Cucujiformia</taxon>
        <taxon>Chrysomeloidea</taxon>
        <taxon>Chrysomelidae</taxon>
        <taxon>Galerucinae</taxon>
        <taxon>Diabroticina</taxon>
        <taxon>Diabroticites</taxon>
        <taxon>Diabrotica</taxon>
    </lineage>
</organism>
<proteinExistence type="predicted"/>
<feature type="region of interest" description="Disordered" evidence="1">
    <location>
        <begin position="177"/>
        <end position="207"/>
    </location>
</feature>
<evidence type="ECO:0000313" key="4">
    <source>
        <dbReference type="Proteomes" id="UP001652700"/>
    </source>
</evidence>
<feature type="chain" id="PRO_5045028386" evidence="2">
    <location>
        <begin position="20"/>
        <end position="314"/>
    </location>
</feature>
<keyword evidence="4" id="KW-1185">Reference proteome</keyword>
<dbReference type="GeneID" id="126879877"/>